<dbReference type="InterPro" id="IPR027417">
    <property type="entry name" value="P-loop_NTPase"/>
</dbReference>
<dbReference type="AlphaFoldDB" id="A0A133P6C1"/>
<gene>
    <name evidence="4" type="ORF">HMPREF3221_00619</name>
</gene>
<evidence type="ECO:0000313" key="5">
    <source>
        <dbReference type="Proteomes" id="UP000070401"/>
    </source>
</evidence>
<feature type="domain" description="Zeta toxin" evidence="3">
    <location>
        <begin position="31"/>
        <end position="209"/>
    </location>
</feature>
<sequence>MDNFTEKEFEEIYNFIKSKLIIDKEVCNEQIVYVLGGQPGAGKSTLTSRIEEKMKNNIIAINGDDFRSYHPKYKNLVKAYGDDSVLYTQKFSNAITEKLIEDLGNEKYNLIVEGTLRTSEVPLKTSRLLHDKGYNTNLSIVCVKPEFSYLGTLERYQKMKENGFIARATPKEAHDNVVINFAENLSKIYLEKEFDNIEIFTREGKSLYSLKETPNINPGEIIQKEFDRELTIEEKKKLIGSYKKIKEKLNENDKNFQEVTKFLRTVNKNYNCLTGNPINIEAHSSAENKWISKKETKKYGIKVEEGAKETIGQITYIENNKLYQKPVSFYNISDLKITKEIEQKFVPMKEKEKAQEISKSKGQEIGD</sequence>
<organism evidence="4 5">
    <name type="scientific">Fusobacterium nucleatum</name>
    <dbReference type="NCBI Taxonomy" id="851"/>
    <lineage>
        <taxon>Bacteria</taxon>
        <taxon>Fusobacteriati</taxon>
        <taxon>Fusobacteriota</taxon>
        <taxon>Fusobacteriia</taxon>
        <taxon>Fusobacteriales</taxon>
        <taxon>Fusobacteriaceae</taxon>
        <taxon>Fusobacterium</taxon>
    </lineage>
</organism>
<dbReference type="Gene3D" id="3.40.50.300">
    <property type="entry name" value="P-loop containing nucleotide triphosphate hydrolases"/>
    <property type="match status" value="1"/>
</dbReference>
<name>A0A133P6C1_FUSNU</name>
<dbReference type="Proteomes" id="UP000070401">
    <property type="component" value="Unassembled WGS sequence"/>
</dbReference>
<dbReference type="PATRIC" id="fig|851.8.peg.625"/>
<dbReference type="InterPro" id="IPR010488">
    <property type="entry name" value="Zeta_toxin_domain"/>
</dbReference>
<dbReference type="Pfam" id="PF06414">
    <property type="entry name" value="Zeta_toxin"/>
    <property type="match status" value="1"/>
</dbReference>
<keyword evidence="2" id="KW-0067">ATP-binding</keyword>
<evidence type="ECO:0000259" key="3">
    <source>
        <dbReference type="Pfam" id="PF06414"/>
    </source>
</evidence>
<dbReference type="SUPFAM" id="SSF52540">
    <property type="entry name" value="P-loop containing nucleoside triphosphate hydrolases"/>
    <property type="match status" value="1"/>
</dbReference>
<evidence type="ECO:0000313" key="4">
    <source>
        <dbReference type="EMBL" id="KXA24021.1"/>
    </source>
</evidence>
<reference evidence="5" key="1">
    <citation type="submission" date="2016-01" db="EMBL/GenBank/DDBJ databases">
        <authorList>
            <person name="Mitreva M."/>
            <person name="Pepin K.H."/>
            <person name="Mihindukulasuriya K.A."/>
            <person name="Fulton R."/>
            <person name="Fronick C."/>
            <person name="O'Laughlin M."/>
            <person name="Miner T."/>
            <person name="Herter B."/>
            <person name="Rosa B.A."/>
            <person name="Cordes M."/>
            <person name="Tomlinson C."/>
            <person name="Wollam A."/>
            <person name="Palsikar V.B."/>
            <person name="Mardis E.R."/>
            <person name="Wilson R.K."/>
        </authorList>
    </citation>
    <scope>NUCLEOTIDE SEQUENCE [LARGE SCALE GENOMIC DNA]</scope>
    <source>
        <strain evidence="5">MJR7757B</strain>
    </source>
</reference>
<keyword evidence="1" id="KW-0547">Nucleotide-binding</keyword>
<dbReference type="GO" id="GO:0016301">
    <property type="term" value="F:kinase activity"/>
    <property type="evidence" value="ECO:0007669"/>
    <property type="project" value="InterPro"/>
</dbReference>
<protein>
    <submittedName>
        <fullName evidence="4">Zeta toxin</fullName>
    </submittedName>
</protein>
<dbReference type="GO" id="GO:0005524">
    <property type="term" value="F:ATP binding"/>
    <property type="evidence" value="ECO:0007669"/>
    <property type="project" value="UniProtKB-KW"/>
</dbReference>
<accession>A0A133P6C1</accession>
<dbReference type="RefSeq" id="WP_060798148.1">
    <property type="nucleotide sequence ID" value="NZ_KQ956653.1"/>
</dbReference>
<proteinExistence type="predicted"/>
<dbReference type="EMBL" id="LRPY01000058">
    <property type="protein sequence ID" value="KXA24021.1"/>
    <property type="molecule type" value="Genomic_DNA"/>
</dbReference>
<keyword evidence="5" id="KW-1185">Reference proteome</keyword>
<comment type="caution">
    <text evidence="4">The sequence shown here is derived from an EMBL/GenBank/DDBJ whole genome shotgun (WGS) entry which is preliminary data.</text>
</comment>
<evidence type="ECO:0000256" key="1">
    <source>
        <dbReference type="ARBA" id="ARBA00022741"/>
    </source>
</evidence>
<evidence type="ECO:0000256" key="2">
    <source>
        <dbReference type="ARBA" id="ARBA00022840"/>
    </source>
</evidence>